<dbReference type="PANTHER" id="PTHR43540:SF1">
    <property type="entry name" value="ISOCHORISMATASE HYDROLASE"/>
    <property type="match status" value="1"/>
</dbReference>
<dbReference type="RefSeq" id="WP_169100425.1">
    <property type="nucleotide sequence ID" value="NZ_JABBVZ010000046.1"/>
</dbReference>
<proteinExistence type="inferred from homology"/>
<keyword evidence="2 4" id="KW-0378">Hydrolase</keyword>
<comment type="similarity">
    <text evidence="1">Belongs to the isochorismatase family.</text>
</comment>
<dbReference type="InterPro" id="IPR050272">
    <property type="entry name" value="Isochorismatase-like_hydrls"/>
</dbReference>
<dbReference type="Pfam" id="PF00857">
    <property type="entry name" value="Isochorismatase"/>
    <property type="match status" value="1"/>
</dbReference>
<protein>
    <submittedName>
        <fullName evidence="4">Cysteine hydrolase</fullName>
    </submittedName>
</protein>
<feature type="domain" description="Isochorismatase-like" evidence="3">
    <location>
        <begin position="6"/>
        <end position="177"/>
    </location>
</feature>
<evidence type="ECO:0000259" key="3">
    <source>
        <dbReference type="Pfam" id="PF00857"/>
    </source>
</evidence>
<accession>A0A7Y0L4R3</accession>
<comment type="caution">
    <text evidence="4">The sequence shown here is derived from an EMBL/GenBank/DDBJ whole genome shotgun (WGS) entry which is preliminary data.</text>
</comment>
<dbReference type="CDD" id="cd01014">
    <property type="entry name" value="nicotinamidase_related"/>
    <property type="match status" value="1"/>
</dbReference>
<dbReference type="PANTHER" id="PTHR43540">
    <property type="entry name" value="PEROXYUREIDOACRYLATE/UREIDOACRYLATE AMIDOHYDROLASE-RELATED"/>
    <property type="match status" value="1"/>
</dbReference>
<evidence type="ECO:0000313" key="5">
    <source>
        <dbReference type="Proteomes" id="UP000533476"/>
    </source>
</evidence>
<evidence type="ECO:0000313" key="4">
    <source>
        <dbReference type="EMBL" id="NMP23288.1"/>
    </source>
</evidence>
<dbReference type="SUPFAM" id="SSF52499">
    <property type="entry name" value="Isochorismatase-like hydrolases"/>
    <property type="match status" value="1"/>
</dbReference>
<evidence type="ECO:0000256" key="1">
    <source>
        <dbReference type="ARBA" id="ARBA00006336"/>
    </source>
</evidence>
<organism evidence="4 5">
    <name type="scientific">Sulfobacillus harzensis</name>
    <dbReference type="NCBI Taxonomy" id="2729629"/>
    <lineage>
        <taxon>Bacteria</taxon>
        <taxon>Bacillati</taxon>
        <taxon>Bacillota</taxon>
        <taxon>Clostridia</taxon>
        <taxon>Eubacteriales</taxon>
        <taxon>Clostridiales Family XVII. Incertae Sedis</taxon>
        <taxon>Sulfobacillus</taxon>
    </lineage>
</organism>
<dbReference type="Proteomes" id="UP000533476">
    <property type="component" value="Unassembled WGS sequence"/>
</dbReference>
<gene>
    <name evidence="4" type="ORF">HIJ39_13160</name>
</gene>
<dbReference type="Gene3D" id="3.40.50.850">
    <property type="entry name" value="Isochorismatase-like"/>
    <property type="match status" value="1"/>
</dbReference>
<sequence length="185" mass="20516">MGQSVYLVIDIQRDYFPGGAMALYRPAEAAEAAKKGLETARAAGMPVIIVQHIALAENATFFRPNTPGAALMPDFEPREDDRHLVKHYANAFRETRLDTLLQQLNVEEIVMSGMMTHMCIDTTCRAAADRGYRVTLLEDATATRDLTFRGHTVPADAVQTAYLAALASSFARVVSTDFWIEHVKR</sequence>
<dbReference type="InterPro" id="IPR036380">
    <property type="entry name" value="Isochorismatase-like_sf"/>
</dbReference>
<evidence type="ECO:0000256" key="2">
    <source>
        <dbReference type="ARBA" id="ARBA00022801"/>
    </source>
</evidence>
<dbReference type="GO" id="GO:0016787">
    <property type="term" value="F:hydrolase activity"/>
    <property type="evidence" value="ECO:0007669"/>
    <property type="project" value="UniProtKB-KW"/>
</dbReference>
<dbReference type="AlphaFoldDB" id="A0A7Y0L4R3"/>
<dbReference type="InterPro" id="IPR000868">
    <property type="entry name" value="Isochorismatase-like_dom"/>
</dbReference>
<dbReference type="EMBL" id="JABBVZ010000046">
    <property type="protein sequence ID" value="NMP23288.1"/>
    <property type="molecule type" value="Genomic_DNA"/>
</dbReference>
<keyword evidence="5" id="KW-1185">Reference proteome</keyword>
<reference evidence="4 5" key="1">
    <citation type="submission" date="2020-04" db="EMBL/GenBank/DDBJ databases">
        <authorList>
            <person name="Zhang R."/>
            <person name="Schippers A."/>
        </authorList>
    </citation>
    <scope>NUCLEOTIDE SEQUENCE [LARGE SCALE GENOMIC DNA]</scope>
    <source>
        <strain evidence="4 5">DSM 109850</strain>
    </source>
</reference>
<name>A0A7Y0L4R3_9FIRM</name>